<protein>
    <submittedName>
        <fullName evidence="2">Phage tail protein</fullName>
    </submittedName>
</protein>
<dbReference type="Pfam" id="PF07484">
    <property type="entry name" value="Collar"/>
    <property type="match status" value="1"/>
</dbReference>
<proteinExistence type="predicted"/>
<name>A0A2S0VSU2_9ALTE</name>
<dbReference type="OrthoDB" id="9810174at2"/>
<reference evidence="2 3" key="1">
    <citation type="submission" date="2018-01" db="EMBL/GenBank/DDBJ databases">
        <title>Genome sequence of a Cantenovulum-like bacteria.</title>
        <authorList>
            <person name="Tan W.R."/>
            <person name="Lau N.-S."/>
            <person name="Go F."/>
            <person name="Amirul A.-A.A."/>
        </authorList>
    </citation>
    <scope>NUCLEOTIDE SEQUENCE [LARGE SCALE GENOMIC DNA]</scope>
    <source>
        <strain evidence="2 3">CCB-QB4</strain>
    </source>
</reference>
<dbReference type="Gene3D" id="3.90.1340.10">
    <property type="entry name" value="Phage tail collar domain"/>
    <property type="match status" value="1"/>
</dbReference>
<dbReference type="KEGG" id="cate:C2869_12310"/>
<dbReference type="InterPro" id="IPR011083">
    <property type="entry name" value="Phage_tail_collar_dom"/>
</dbReference>
<keyword evidence="3" id="KW-1185">Reference proteome</keyword>
<organism evidence="2 3">
    <name type="scientific">Saccharobesus litoralis</name>
    <dbReference type="NCBI Taxonomy" id="2172099"/>
    <lineage>
        <taxon>Bacteria</taxon>
        <taxon>Pseudomonadati</taxon>
        <taxon>Pseudomonadota</taxon>
        <taxon>Gammaproteobacteria</taxon>
        <taxon>Alteromonadales</taxon>
        <taxon>Alteromonadaceae</taxon>
        <taxon>Saccharobesus</taxon>
    </lineage>
</organism>
<dbReference type="SUPFAM" id="SSF88874">
    <property type="entry name" value="Receptor-binding domain of short tail fibre protein gp12"/>
    <property type="match status" value="1"/>
</dbReference>
<dbReference type="RefSeq" id="WP_108603219.1">
    <property type="nucleotide sequence ID" value="NZ_CP026604.1"/>
</dbReference>
<evidence type="ECO:0000313" key="3">
    <source>
        <dbReference type="Proteomes" id="UP000244441"/>
    </source>
</evidence>
<dbReference type="InterPro" id="IPR037053">
    <property type="entry name" value="Phage_tail_collar_dom_sf"/>
</dbReference>
<feature type="domain" description="Phage tail collar" evidence="1">
    <location>
        <begin position="7"/>
        <end position="63"/>
    </location>
</feature>
<sequence length="208" mass="21693">MADPFIGQVTLMGFNFNPRGWFKCNGALLSISQHSTLFSLLGTNYGGDGRVTFALPDLRGRVPMSYGRHPGSLYDWRIGQVAGAERHTMTVLEMATHSHDATFSGVSTGVSFAMTATTDDGDNASPSDGAYLATTLPPAGGPDKPEQIYNSNPSSGSLVQLGGVSVSGKPSGSVTINANGAGQPFSLMQPTLALNHCIANVGVYPPRS</sequence>
<accession>A0A2S0VSU2</accession>
<gene>
    <name evidence="2" type="ORF">C2869_12310</name>
</gene>
<dbReference type="EMBL" id="CP026604">
    <property type="protein sequence ID" value="AWB67170.1"/>
    <property type="molecule type" value="Genomic_DNA"/>
</dbReference>
<dbReference type="AlphaFoldDB" id="A0A2S0VSU2"/>
<evidence type="ECO:0000259" key="1">
    <source>
        <dbReference type="Pfam" id="PF07484"/>
    </source>
</evidence>
<dbReference type="Proteomes" id="UP000244441">
    <property type="component" value="Chromosome"/>
</dbReference>
<evidence type="ECO:0000313" key="2">
    <source>
        <dbReference type="EMBL" id="AWB67170.1"/>
    </source>
</evidence>